<evidence type="ECO:0000256" key="6">
    <source>
        <dbReference type="ARBA" id="ARBA00023187"/>
    </source>
</evidence>
<keyword evidence="4" id="KW-0963">Cytoplasm</keyword>
<evidence type="ECO:0000256" key="11">
    <source>
        <dbReference type="ARBA" id="ARBA00070085"/>
    </source>
</evidence>
<evidence type="ECO:0000256" key="5">
    <source>
        <dbReference type="ARBA" id="ARBA00022664"/>
    </source>
</evidence>
<sequence>MADNKPIEELLTKPRNELTEYEIAQLEEHEFSAGPLSILQTAVRSHVQVLISIRNNRKLLARVKAFDRHCNMVLENVKEMWTETPRLADGKKGRPVNKDRFISKMCVCLPVRPPLMCVWIANVGVVLRDLGS</sequence>
<reference evidence="14 15" key="1">
    <citation type="journal article" date="2016" name="Genome Biol. Evol.">
        <title>Divergent and convergent evolution of fungal pathogenicity.</title>
        <authorList>
            <person name="Shang Y."/>
            <person name="Xiao G."/>
            <person name="Zheng P."/>
            <person name="Cen K."/>
            <person name="Zhan S."/>
            <person name="Wang C."/>
        </authorList>
    </citation>
    <scope>NUCLEOTIDE SEQUENCE [LARGE SCALE GENOMIC DNA]</scope>
    <source>
        <strain evidence="14 15">RCEF 3172</strain>
    </source>
</reference>
<evidence type="ECO:0000259" key="13">
    <source>
        <dbReference type="SMART" id="SM00651"/>
    </source>
</evidence>
<evidence type="ECO:0000256" key="3">
    <source>
        <dbReference type="ARBA" id="ARBA00008146"/>
    </source>
</evidence>
<name>A0A167E968_9HYPO</name>
<evidence type="ECO:0000313" key="15">
    <source>
        <dbReference type="Proteomes" id="UP000076863"/>
    </source>
</evidence>
<proteinExistence type="inferred from homology"/>
<dbReference type="AlphaFoldDB" id="A0A167E968"/>
<evidence type="ECO:0000256" key="1">
    <source>
        <dbReference type="ARBA" id="ARBA00004123"/>
    </source>
</evidence>
<dbReference type="GO" id="GO:0005682">
    <property type="term" value="C:U5 snRNP"/>
    <property type="evidence" value="ECO:0007669"/>
    <property type="project" value="UniProtKB-ARBA"/>
</dbReference>
<protein>
    <recommendedName>
        <fullName evidence="11 12">Small nuclear ribonucleoprotein Sm D2</fullName>
        <shortName evidence="12">Sm-D2</shortName>
    </recommendedName>
    <alternativeName>
        <fullName evidence="9 12">snRNP core protein D2</fullName>
    </alternativeName>
</protein>
<comment type="function">
    <text evidence="10">Plays a role in pre-mRNA splicing as a core component of the spliceosomal U1, U2, U4 and U5 small nuclear ribonucleoproteins (snRNPs), the building blocks of the spliceosome.</text>
</comment>
<evidence type="ECO:0000256" key="12">
    <source>
        <dbReference type="RuleBase" id="RU365051"/>
    </source>
</evidence>
<evidence type="ECO:0000256" key="9">
    <source>
        <dbReference type="ARBA" id="ARBA00033125"/>
    </source>
</evidence>
<comment type="subcellular location">
    <subcellularLocation>
        <location evidence="2">Cytoplasm</location>
        <location evidence="2">Cytosol</location>
    </subcellularLocation>
    <subcellularLocation>
        <location evidence="1 12">Nucleus</location>
    </subcellularLocation>
</comment>
<evidence type="ECO:0000256" key="7">
    <source>
        <dbReference type="ARBA" id="ARBA00023242"/>
    </source>
</evidence>
<keyword evidence="7 12" id="KW-0539">Nucleus</keyword>
<feature type="domain" description="Sm" evidence="13">
    <location>
        <begin position="37"/>
        <end position="110"/>
    </location>
</feature>
<dbReference type="InterPro" id="IPR001163">
    <property type="entry name" value="Sm_dom_euk/arc"/>
</dbReference>
<dbReference type="GO" id="GO:0000398">
    <property type="term" value="P:mRNA splicing, via spliceosome"/>
    <property type="evidence" value="ECO:0007669"/>
    <property type="project" value="UniProtKB-ARBA"/>
</dbReference>
<dbReference type="InterPro" id="IPR010920">
    <property type="entry name" value="LSM_dom_sf"/>
</dbReference>
<gene>
    <name evidence="14" type="ORF">BBO_04667</name>
</gene>
<dbReference type="Pfam" id="PF01423">
    <property type="entry name" value="LSM"/>
    <property type="match status" value="1"/>
</dbReference>
<evidence type="ECO:0000256" key="10">
    <source>
        <dbReference type="ARBA" id="ARBA00058057"/>
    </source>
</evidence>
<evidence type="ECO:0000313" key="14">
    <source>
        <dbReference type="EMBL" id="OAA43524.1"/>
    </source>
</evidence>
<dbReference type="InterPro" id="IPR027248">
    <property type="entry name" value="Sm_D2"/>
</dbReference>
<comment type="caution">
    <text evidence="14">The sequence shown here is derived from an EMBL/GenBank/DDBJ whole genome shotgun (WGS) entry which is preliminary data.</text>
</comment>
<keyword evidence="8 12" id="KW-0687">Ribonucleoprotein</keyword>
<dbReference type="Proteomes" id="UP000076863">
    <property type="component" value="Unassembled WGS sequence"/>
</dbReference>
<evidence type="ECO:0000256" key="4">
    <source>
        <dbReference type="ARBA" id="ARBA00022490"/>
    </source>
</evidence>
<dbReference type="GO" id="GO:0000974">
    <property type="term" value="C:Prp19 complex"/>
    <property type="evidence" value="ECO:0007669"/>
    <property type="project" value="UniProtKB-ARBA"/>
</dbReference>
<dbReference type="PANTHER" id="PTHR12777">
    <property type="entry name" value="SMALL NUCLEAR RIBONUCLEOPROTEIN SM D2"/>
    <property type="match status" value="1"/>
</dbReference>
<organism evidence="14 15">
    <name type="scientific">Beauveria brongniartii RCEF 3172</name>
    <dbReference type="NCBI Taxonomy" id="1081107"/>
    <lineage>
        <taxon>Eukaryota</taxon>
        <taxon>Fungi</taxon>
        <taxon>Dikarya</taxon>
        <taxon>Ascomycota</taxon>
        <taxon>Pezizomycotina</taxon>
        <taxon>Sordariomycetes</taxon>
        <taxon>Hypocreomycetidae</taxon>
        <taxon>Hypocreales</taxon>
        <taxon>Cordycipitaceae</taxon>
        <taxon>Beauveria</taxon>
        <taxon>Beauveria brongniartii</taxon>
    </lineage>
</organism>
<dbReference type="GO" id="GO:0005685">
    <property type="term" value="C:U1 snRNP"/>
    <property type="evidence" value="ECO:0007669"/>
    <property type="project" value="UniProtKB-ARBA"/>
</dbReference>
<dbReference type="GO" id="GO:0005829">
    <property type="term" value="C:cytosol"/>
    <property type="evidence" value="ECO:0007669"/>
    <property type="project" value="UniProtKB-SubCell"/>
</dbReference>
<dbReference type="SMART" id="SM00651">
    <property type="entry name" value="Sm"/>
    <property type="match status" value="1"/>
</dbReference>
<dbReference type="Gene3D" id="2.30.30.100">
    <property type="match status" value="1"/>
</dbReference>
<keyword evidence="15" id="KW-1185">Reference proteome</keyword>
<accession>A0A167E968</accession>
<keyword evidence="5 12" id="KW-0507">mRNA processing</keyword>
<dbReference type="GO" id="GO:0005681">
    <property type="term" value="C:spliceosomal complex"/>
    <property type="evidence" value="ECO:0007669"/>
    <property type="project" value="UniProtKB-ARBA"/>
</dbReference>
<evidence type="ECO:0000256" key="8">
    <source>
        <dbReference type="ARBA" id="ARBA00023274"/>
    </source>
</evidence>
<dbReference type="FunFam" id="2.30.30.100:FF:000018">
    <property type="entry name" value="Small nuclear ribonucleoprotein Sm D2"/>
    <property type="match status" value="1"/>
</dbReference>
<dbReference type="SUPFAM" id="SSF50182">
    <property type="entry name" value="Sm-like ribonucleoproteins"/>
    <property type="match status" value="1"/>
</dbReference>
<keyword evidence="6 12" id="KW-0508">mRNA splicing</keyword>
<comment type="similarity">
    <text evidence="3 12">Belongs to the snRNP core protein family.</text>
</comment>
<evidence type="ECO:0000256" key="2">
    <source>
        <dbReference type="ARBA" id="ARBA00004514"/>
    </source>
</evidence>
<dbReference type="OrthoDB" id="437526at2759"/>
<dbReference type="CDD" id="cd01720">
    <property type="entry name" value="Sm_D2"/>
    <property type="match status" value="1"/>
</dbReference>
<dbReference type="EMBL" id="AZHA01000012">
    <property type="protein sequence ID" value="OAA43524.1"/>
    <property type="molecule type" value="Genomic_DNA"/>
</dbReference>